<proteinExistence type="predicted"/>
<evidence type="ECO:0000313" key="4">
    <source>
        <dbReference type="Proteomes" id="UP000007963"/>
    </source>
</evidence>
<dbReference type="InterPro" id="IPR001878">
    <property type="entry name" value="Znf_CCHC"/>
</dbReference>
<dbReference type="Pfam" id="PF00098">
    <property type="entry name" value="zf-CCHC"/>
    <property type="match status" value="5"/>
</dbReference>
<dbReference type="GO" id="GO:0003676">
    <property type="term" value="F:nucleic acid binding"/>
    <property type="evidence" value="ECO:0007669"/>
    <property type="project" value="InterPro"/>
</dbReference>
<dbReference type="InterPro" id="IPR051714">
    <property type="entry name" value="Znf_CCHC_NABP"/>
</dbReference>
<evidence type="ECO:0000256" key="1">
    <source>
        <dbReference type="PROSITE-ProRule" id="PRU00047"/>
    </source>
</evidence>
<dbReference type="SUPFAM" id="SSF57756">
    <property type="entry name" value="Retrovirus zinc finger-like domains"/>
    <property type="match status" value="4"/>
</dbReference>
<reference evidence="4" key="1">
    <citation type="submission" date="2005-09" db="EMBL/GenBank/DDBJ databases">
        <title>Annotation of the Aspergillus terreus NIH2624 genome.</title>
        <authorList>
            <person name="Birren B.W."/>
            <person name="Lander E.S."/>
            <person name="Galagan J.E."/>
            <person name="Nusbaum C."/>
            <person name="Devon K."/>
            <person name="Henn M."/>
            <person name="Ma L.-J."/>
            <person name="Jaffe D.B."/>
            <person name="Butler J."/>
            <person name="Alvarez P."/>
            <person name="Gnerre S."/>
            <person name="Grabherr M."/>
            <person name="Kleber M."/>
            <person name="Mauceli E.W."/>
            <person name="Brockman W."/>
            <person name="Rounsley S."/>
            <person name="Young S.K."/>
            <person name="LaButti K."/>
            <person name="Pushparaj V."/>
            <person name="DeCaprio D."/>
            <person name="Crawford M."/>
            <person name="Koehrsen M."/>
            <person name="Engels R."/>
            <person name="Montgomery P."/>
            <person name="Pearson M."/>
            <person name="Howarth C."/>
            <person name="Larson L."/>
            <person name="Luoma S."/>
            <person name="White J."/>
            <person name="Alvarado L."/>
            <person name="Kodira C.D."/>
            <person name="Zeng Q."/>
            <person name="Oleary S."/>
            <person name="Yandava C."/>
            <person name="Denning D.W."/>
            <person name="Nierman W.C."/>
            <person name="Milne T."/>
            <person name="Madden K."/>
        </authorList>
    </citation>
    <scope>NUCLEOTIDE SEQUENCE [LARGE SCALE GENOMIC DNA]</scope>
    <source>
        <strain evidence="4">NIH 2624 / FGSC A1156</strain>
    </source>
</reference>
<accession>Q0C7W9</accession>
<dbReference type="GO" id="GO:0008270">
    <property type="term" value="F:zinc ion binding"/>
    <property type="evidence" value="ECO:0007669"/>
    <property type="project" value="UniProtKB-KW"/>
</dbReference>
<feature type="domain" description="CCHC-type" evidence="2">
    <location>
        <begin position="93"/>
        <end position="108"/>
    </location>
</feature>
<dbReference type="InterPro" id="IPR025836">
    <property type="entry name" value="Zn_knuckle_CX2CX4HX4C"/>
</dbReference>
<dbReference type="FunFam" id="4.10.60.10:FF:000023">
    <property type="entry name" value="Cellular nucleic acid-binding protein homolog"/>
    <property type="match status" value="1"/>
</dbReference>
<dbReference type="Gene3D" id="4.10.60.10">
    <property type="entry name" value="Zinc finger, CCHC-type"/>
    <property type="match status" value="3"/>
</dbReference>
<dbReference type="eggNOG" id="KOG4400">
    <property type="taxonomic scope" value="Eukaryota"/>
</dbReference>
<dbReference type="STRING" id="341663.Q0C7W9"/>
<protein>
    <recommendedName>
        <fullName evidence="2">CCHC-type domain-containing protein</fullName>
    </recommendedName>
</protein>
<dbReference type="EMBL" id="CH476609">
    <property type="protein sequence ID" value="EAU29664.1"/>
    <property type="molecule type" value="Genomic_DNA"/>
</dbReference>
<dbReference type="FunFam" id="4.10.60.10:FF:000084">
    <property type="entry name" value="Zinc knuckle domain protein (Byr3), putative"/>
    <property type="match status" value="1"/>
</dbReference>
<dbReference type="GeneID" id="4319651"/>
<dbReference type="AlphaFoldDB" id="Q0C7W9"/>
<feature type="domain" description="CCHC-type" evidence="2">
    <location>
        <begin position="169"/>
        <end position="184"/>
    </location>
</feature>
<sequence>MSFQAGGRGCFNCGEATHQLQLRWYAKPISPFKLGPDPNLILPDHRPGTCRECTVAPKEKSCYRCGTTGHISRECPQAAGEGYGGGAPGGQECYKCGRVGHIARNCPQGGSYGGGFGGGYGGRQQTCYSCGGFGHMARDCTHGQKCYNCGEVGHVSRDCPTEAKGERVCYNCKQPGHVQAACPN</sequence>
<feature type="domain" description="CCHC-type" evidence="2">
    <location>
        <begin position="145"/>
        <end position="160"/>
    </location>
</feature>
<keyword evidence="1" id="KW-0862">Zinc</keyword>
<keyword evidence="1" id="KW-0479">Metal-binding</keyword>
<keyword evidence="1" id="KW-0863">Zinc-finger</keyword>
<dbReference type="RefSeq" id="XP_001209517.1">
    <property type="nucleotide sequence ID" value="XM_001209517.1"/>
</dbReference>
<dbReference type="SMART" id="SM00343">
    <property type="entry name" value="ZnF_C2HC"/>
    <property type="match status" value="5"/>
</dbReference>
<organism evidence="3 4">
    <name type="scientific">Aspergillus terreus (strain NIH 2624 / FGSC A1156)</name>
    <dbReference type="NCBI Taxonomy" id="341663"/>
    <lineage>
        <taxon>Eukaryota</taxon>
        <taxon>Fungi</taxon>
        <taxon>Dikarya</taxon>
        <taxon>Ascomycota</taxon>
        <taxon>Pezizomycotina</taxon>
        <taxon>Eurotiomycetes</taxon>
        <taxon>Eurotiomycetidae</taxon>
        <taxon>Eurotiales</taxon>
        <taxon>Aspergillaceae</taxon>
        <taxon>Aspergillus</taxon>
        <taxon>Aspergillus subgen. Circumdati</taxon>
    </lineage>
</organism>
<evidence type="ECO:0000313" key="3">
    <source>
        <dbReference type="EMBL" id="EAU29664.1"/>
    </source>
</evidence>
<dbReference type="Pfam" id="PF14392">
    <property type="entry name" value="zf-CCHC_4"/>
    <property type="match status" value="1"/>
</dbReference>
<dbReference type="Proteomes" id="UP000007963">
    <property type="component" value="Unassembled WGS sequence"/>
</dbReference>
<dbReference type="OMA" id="KGNPTCY"/>
<dbReference type="PROSITE" id="PS50158">
    <property type="entry name" value="ZF_CCHC"/>
    <property type="match status" value="5"/>
</dbReference>
<dbReference type="OrthoDB" id="3863715at2759"/>
<dbReference type="VEuPathDB" id="FungiDB:ATEG_10215"/>
<dbReference type="InterPro" id="IPR036875">
    <property type="entry name" value="Znf_CCHC_sf"/>
</dbReference>
<evidence type="ECO:0000259" key="2">
    <source>
        <dbReference type="PROSITE" id="PS50158"/>
    </source>
</evidence>
<name>Q0C7W9_ASPTN</name>
<dbReference type="HOGENOM" id="CLU_058879_2_0_1"/>
<feature type="domain" description="CCHC-type" evidence="2">
    <location>
        <begin position="62"/>
        <end position="77"/>
    </location>
</feature>
<dbReference type="PANTHER" id="PTHR23002">
    <property type="entry name" value="ZINC FINGER CCHC DOMAIN CONTAINING PROTEIN"/>
    <property type="match status" value="1"/>
</dbReference>
<gene>
    <name evidence="3" type="ORF">ATEG_10215</name>
</gene>
<feature type="domain" description="CCHC-type" evidence="2">
    <location>
        <begin position="127"/>
        <end position="140"/>
    </location>
</feature>